<dbReference type="AlphaFoldDB" id="A0A7H9DSZ5"/>
<organism evidence="3 4">
    <name type="scientific">Empedobacter falsenii</name>
    <dbReference type="NCBI Taxonomy" id="343874"/>
    <lineage>
        <taxon>Bacteria</taxon>
        <taxon>Pseudomonadati</taxon>
        <taxon>Bacteroidota</taxon>
        <taxon>Flavobacteriia</taxon>
        <taxon>Flavobacteriales</taxon>
        <taxon>Weeksellaceae</taxon>
        <taxon>Empedobacter</taxon>
    </lineage>
</organism>
<accession>A0A7H9DSZ5</accession>
<dbReference type="EMBL" id="CP040908">
    <property type="protein sequence ID" value="QLL58337.1"/>
    <property type="molecule type" value="Genomic_DNA"/>
</dbReference>
<evidence type="ECO:0000313" key="4">
    <source>
        <dbReference type="Proteomes" id="UP000510643"/>
    </source>
</evidence>
<feature type="chain" id="PRO_5028852346" evidence="2">
    <location>
        <begin position="20"/>
        <end position="455"/>
    </location>
</feature>
<evidence type="ECO:0000256" key="2">
    <source>
        <dbReference type="SAM" id="SignalP"/>
    </source>
</evidence>
<reference evidence="3 4" key="1">
    <citation type="submission" date="2019-06" db="EMBL/GenBank/DDBJ databases">
        <title>Emergence of pandrug resistant Empedobacter falsenii in China.</title>
        <authorList>
            <person name="Dong N."/>
            <person name="Chen S."/>
            <person name="Zhang R."/>
        </authorList>
    </citation>
    <scope>NUCLEOTIDE SEQUENCE [LARGE SCALE GENOMIC DNA]</scope>
    <source>
        <strain evidence="3 4">1681-1</strain>
    </source>
</reference>
<evidence type="ECO:0000313" key="3">
    <source>
        <dbReference type="EMBL" id="QLL58337.1"/>
    </source>
</evidence>
<keyword evidence="2" id="KW-0732">Signal</keyword>
<sequence length="455" mass="48201">MIKKLFTISLVLISISSYSQVGINTSNPQGLLNVDGKSSTATTNPLTGTPTPKQMEDDFIVTQSGATGIGTTPNPYAMLDISSKNKGMLVPRVDLTSNTMDLNSDGDNDISNQPQGLFIYNTGATIPKGYYFWNGNEWRSIEDNTSVKGSATVNCIASTIDPSQSIDGNTPKPIISGSIIKVPYSGGNGGKFVGASFTSVGNPNITATIADGKLEHGSGYLVFAIQGMPNASQSSPIGISFDLTPFFAANTDIKGCKDVTVGTQVNADYKIVAVMDYMKFVTDPDTGTKGFTVDATTPDGLYTIKVFMRHSLQTAAATSTNNTTSTASGVENNVLLRNNSNEGKVLMWNYSTFYGGQITDAGGNLKVPSKTPGGGTGNTWRTLTPTGSTGAWGDQGIYNANSGGPEYRYYSWIDTSSITKVAYIVTVMAGMDPTANITDVTKQKVFIRIEQITGQ</sequence>
<feature type="region of interest" description="Disordered" evidence="1">
    <location>
        <begin position="33"/>
        <end position="55"/>
    </location>
</feature>
<name>A0A7H9DSZ5_9FLAO</name>
<dbReference type="Proteomes" id="UP000510643">
    <property type="component" value="Chromosome"/>
</dbReference>
<dbReference type="KEGG" id="efal:FH779_09675"/>
<gene>
    <name evidence="3" type="ORF">FH779_09675</name>
</gene>
<feature type="signal peptide" evidence="2">
    <location>
        <begin position="1"/>
        <end position="19"/>
    </location>
</feature>
<protein>
    <submittedName>
        <fullName evidence="3">Uncharacterized protein</fullName>
    </submittedName>
</protein>
<keyword evidence="4" id="KW-1185">Reference proteome</keyword>
<dbReference type="RefSeq" id="WP_180904513.1">
    <property type="nucleotide sequence ID" value="NZ_CP040908.1"/>
</dbReference>
<dbReference type="GeneID" id="78401728"/>
<feature type="compositionally biased region" description="Low complexity" evidence="1">
    <location>
        <begin position="40"/>
        <end position="52"/>
    </location>
</feature>
<proteinExistence type="predicted"/>
<evidence type="ECO:0000256" key="1">
    <source>
        <dbReference type="SAM" id="MobiDB-lite"/>
    </source>
</evidence>